<dbReference type="Proteomes" id="UP000694925">
    <property type="component" value="Unplaced"/>
</dbReference>
<proteinExistence type="predicted"/>
<reference evidence="3" key="1">
    <citation type="submission" date="2025-08" db="UniProtKB">
        <authorList>
            <consortium name="RefSeq"/>
        </authorList>
    </citation>
    <scope>IDENTIFICATION</scope>
    <source>
        <tissue evidence="3">Whole body</tissue>
    </source>
</reference>
<evidence type="ECO:0000256" key="1">
    <source>
        <dbReference type="SAM" id="MobiDB-lite"/>
    </source>
</evidence>
<gene>
    <name evidence="3" type="primary">LOC113464346</name>
</gene>
<name>A0AAJ7S251_9HYME</name>
<dbReference type="AlphaFoldDB" id="A0AAJ7S251"/>
<evidence type="ECO:0000313" key="3">
    <source>
        <dbReference type="RefSeq" id="XP_026669380.1"/>
    </source>
</evidence>
<dbReference type="RefSeq" id="XP_026669380.1">
    <property type="nucleotide sequence ID" value="XM_026813579.1"/>
</dbReference>
<evidence type="ECO:0000313" key="2">
    <source>
        <dbReference type="Proteomes" id="UP000694925"/>
    </source>
</evidence>
<dbReference type="KEGG" id="ccal:113464346"/>
<protein>
    <submittedName>
        <fullName evidence="3">Uncharacterized protein LOC113464346</fullName>
    </submittedName>
</protein>
<feature type="compositionally biased region" description="Basic and acidic residues" evidence="1">
    <location>
        <begin position="39"/>
        <end position="57"/>
    </location>
</feature>
<accession>A0AAJ7S251</accession>
<dbReference type="GeneID" id="113464346"/>
<keyword evidence="2" id="KW-1185">Reference proteome</keyword>
<sequence length="144" mass="15821">MLSSGRPRIFVGYRLADRHEKGLPRGGVATLAELGGPKPKADRGNRTVRRALEDRHGGTSGQGRSRTTNRECKTGLTMKRLNARLLMPTTGNRTSFDETIKAKSWDLAPISPSPSSFVKHGRGRSFNPPCFAYISKRLAEEIAT</sequence>
<feature type="region of interest" description="Disordered" evidence="1">
    <location>
        <begin position="26"/>
        <end position="72"/>
    </location>
</feature>
<organism evidence="2 3">
    <name type="scientific">Ceratina calcarata</name>
    <dbReference type="NCBI Taxonomy" id="156304"/>
    <lineage>
        <taxon>Eukaryota</taxon>
        <taxon>Metazoa</taxon>
        <taxon>Ecdysozoa</taxon>
        <taxon>Arthropoda</taxon>
        <taxon>Hexapoda</taxon>
        <taxon>Insecta</taxon>
        <taxon>Pterygota</taxon>
        <taxon>Neoptera</taxon>
        <taxon>Endopterygota</taxon>
        <taxon>Hymenoptera</taxon>
        <taxon>Apocrita</taxon>
        <taxon>Aculeata</taxon>
        <taxon>Apoidea</taxon>
        <taxon>Anthophila</taxon>
        <taxon>Apidae</taxon>
        <taxon>Ceratina</taxon>
        <taxon>Zadontomerus</taxon>
    </lineage>
</organism>